<organism evidence="1 2">
    <name type="scientific">Naumannella cuiyingiana</name>
    <dbReference type="NCBI Taxonomy" id="1347891"/>
    <lineage>
        <taxon>Bacteria</taxon>
        <taxon>Bacillati</taxon>
        <taxon>Actinomycetota</taxon>
        <taxon>Actinomycetes</taxon>
        <taxon>Propionibacteriales</taxon>
        <taxon>Propionibacteriaceae</taxon>
        <taxon>Naumannella</taxon>
    </lineage>
</organism>
<name>A0A7Z0IL81_9ACTN</name>
<accession>A0A7Z0IL81</accession>
<keyword evidence="2" id="KW-1185">Reference proteome</keyword>
<protein>
    <submittedName>
        <fullName evidence="1">Uncharacterized protein</fullName>
    </submittedName>
</protein>
<sequence length="180" mass="20225">MEWLTAVTSVFALGAAFWAALTARGVYRIEQARDDKAREQAERAQATRVFGWVAVAVDPASGEVVGRGMVIVNLSDAPVYSVEIFATRQDGQPEPRLRLTILPPGTFYVERREADRYHWGFPDDIEQLRQDWLIRPIMKKPTWQVSEMTYTDASERQWRRDGRGVLLRAGAGLPGHPGGA</sequence>
<comment type="caution">
    <text evidence="1">The sequence shown here is derived from an EMBL/GenBank/DDBJ whole genome shotgun (WGS) entry which is preliminary data.</text>
</comment>
<evidence type="ECO:0000313" key="1">
    <source>
        <dbReference type="EMBL" id="NYI71242.1"/>
    </source>
</evidence>
<dbReference type="AlphaFoldDB" id="A0A7Z0IL81"/>
<dbReference type="Proteomes" id="UP000527616">
    <property type="component" value="Unassembled WGS sequence"/>
</dbReference>
<dbReference type="EMBL" id="JACBZS010000001">
    <property type="protein sequence ID" value="NYI71242.1"/>
    <property type="molecule type" value="Genomic_DNA"/>
</dbReference>
<reference evidence="1 2" key="1">
    <citation type="submission" date="2020-07" db="EMBL/GenBank/DDBJ databases">
        <title>Sequencing the genomes of 1000 actinobacteria strains.</title>
        <authorList>
            <person name="Klenk H.-P."/>
        </authorList>
    </citation>
    <scope>NUCLEOTIDE SEQUENCE [LARGE SCALE GENOMIC DNA]</scope>
    <source>
        <strain evidence="1 2">DSM 103164</strain>
    </source>
</reference>
<proteinExistence type="predicted"/>
<dbReference type="RefSeq" id="WP_179445091.1">
    <property type="nucleotide sequence ID" value="NZ_JACBZS010000001.1"/>
</dbReference>
<gene>
    <name evidence="1" type="ORF">GGQ54_001802</name>
</gene>
<evidence type="ECO:0000313" key="2">
    <source>
        <dbReference type="Proteomes" id="UP000527616"/>
    </source>
</evidence>